<comment type="caution">
    <text evidence="2">The sequence shown here is derived from an EMBL/GenBank/DDBJ whole genome shotgun (WGS) entry which is preliminary data.</text>
</comment>
<dbReference type="GO" id="GO:0008168">
    <property type="term" value="F:methyltransferase activity"/>
    <property type="evidence" value="ECO:0007669"/>
    <property type="project" value="UniProtKB-KW"/>
</dbReference>
<keyword evidence="2" id="KW-0808">Transferase</keyword>
<dbReference type="EMBL" id="JALBUT010000004">
    <property type="protein sequence ID" value="MDX8415510.1"/>
    <property type="molecule type" value="Genomic_DNA"/>
</dbReference>
<gene>
    <name evidence="2" type="ORF">MOX91_04850</name>
</gene>
<feature type="domain" description="Methyltransferase type 12" evidence="1">
    <location>
        <begin position="60"/>
        <end position="107"/>
    </location>
</feature>
<dbReference type="Pfam" id="PF08242">
    <property type="entry name" value="Methyltransf_12"/>
    <property type="match status" value="1"/>
</dbReference>
<reference evidence="2 3" key="1">
    <citation type="submission" date="2022-03" db="EMBL/GenBank/DDBJ databases">
        <title>Novel taxa within the pig intestine.</title>
        <authorList>
            <person name="Wylensek D."/>
            <person name="Bishof K."/>
            <person name="Afrizal A."/>
            <person name="Clavel T."/>
        </authorList>
    </citation>
    <scope>NUCLEOTIDE SEQUENCE [LARGE SCALE GENOMIC DNA]</scope>
    <source>
        <strain evidence="2 3">CLA-KB-P66</strain>
    </source>
</reference>
<name>A0ABU4WIT0_9BACT</name>
<dbReference type="InterPro" id="IPR029063">
    <property type="entry name" value="SAM-dependent_MTases_sf"/>
</dbReference>
<dbReference type="GO" id="GO:0032259">
    <property type="term" value="P:methylation"/>
    <property type="evidence" value="ECO:0007669"/>
    <property type="project" value="UniProtKB-KW"/>
</dbReference>
<evidence type="ECO:0000259" key="1">
    <source>
        <dbReference type="Pfam" id="PF08242"/>
    </source>
</evidence>
<proteinExistence type="predicted"/>
<evidence type="ECO:0000313" key="2">
    <source>
        <dbReference type="EMBL" id="MDX8415510.1"/>
    </source>
</evidence>
<dbReference type="SUPFAM" id="SSF53335">
    <property type="entry name" value="S-adenosyl-L-methionine-dependent methyltransferases"/>
    <property type="match status" value="1"/>
</dbReference>
<organism evidence="2 3">
    <name type="scientific">Intestinicryptomonas porci</name>
    <dbReference type="NCBI Taxonomy" id="2926320"/>
    <lineage>
        <taxon>Bacteria</taxon>
        <taxon>Pseudomonadati</taxon>
        <taxon>Verrucomicrobiota</taxon>
        <taxon>Opitutia</taxon>
        <taxon>Opitutales</taxon>
        <taxon>Intestinicryptomonaceae</taxon>
        <taxon>Intestinicryptomonas</taxon>
    </lineage>
</organism>
<protein>
    <submittedName>
        <fullName evidence="2">Methyltransferase domain-containing protein</fullName>
    </submittedName>
</protein>
<keyword evidence="3" id="KW-1185">Reference proteome</keyword>
<keyword evidence="2" id="KW-0489">Methyltransferase</keyword>
<evidence type="ECO:0000313" key="3">
    <source>
        <dbReference type="Proteomes" id="UP001275932"/>
    </source>
</evidence>
<dbReference type="Proteomes" id="UP001275932">
    <property type="component" value="Unassembled WGS sequence"/>
</dbReference>
<dbReference type="Gene3D" id="3.40.50.150">
    <property type="entry name" value="Vaccinia Virus protein VP39"/>
    <property type="match status" value="1"/>
</dbReference>
<dbReference type="CDD" id="cd02440">
    <property type="entry name" value="AdoMet_MTases"/>
    <property type="match status" value="1"/>
</dbReference>
<accession>A0ABU4WIT0</accession>
<dbReference type="InterPro" id="IPR013217">
    <property type="entry name" value="Methyltransf_12"/>
</dbReference>
<sequence>MDDYYAKKSTIDEIRARFDADVERFSNLATGQISTVDAPLAMELISCAAAVSTNPISNILDIGCGAGNNTIKLLEYAPNVNCDLLDLSENMLVRAKQRVGALARGNVRIFLRGFSKRKT</sequence>